<reference evidence="31 32" key="1">
    <citation type="submission" date="2016-02" db="EMBL/GenBank/DDBJ databases">
        <title>Genome analysis of coral dinoflagellate symbionts highlights evolutionary adaptations to a symbiotic lifestyle.</title>
        <authorList>
            <person name="Aranda M."/>
            <person name="Li Y."/>
            <person name="Liew Y.J."/>
            <person name="Baumgarten S."/>
            <person name="Simakov O."/>
            <person name="Wilson M."/>
            <person name="Piel J."/>
            <person name="Ashoor H."/>
            <person name="Bougouffa S."/>
            <person name="Bajic V.B."/>
            <person name="Ryu T."/>
            <person name="Ravasi T."/>
            <person name="Bayer T."/>
            <person name="Micklem G."/>
            <person name="Kim H."/>
            <person name="Bhak J."/>
            <person name="Lajeunesse T.C."/>
            <person name="Voolstra C.R."/>
        </authorList>
    </citation>
    <scope>NUCLEOTIDE SEQUENCE [LARGE SCALE GENOMIC DNA]</scope>
    <source>
        <strain evidence="31 32">CCMP2467</strain>
    </source>
</reference>
<evidence type="ECO:0000256" key="12">
    <source>
        <dbReference type="ARBA" id="ARBA00022737"/>
    </source>
</evidence>
<keyword evidence="10" id="KW-0519">Myristate</keyword>
<evidence type="ECO:0000256" key="7">
    <source>
        <dbReference type="ARBA" id="ARBA00022511"/>
    </source>
</evidence>
<comment type="catalytic activity">
    <reaction evidence="25">
        <text>L-seryl-[protein] + ATP = O-phospho-L-seryl-[protein] + ADP + H(+)</text>
        <dbReference type="Rhea" id="RHEA:17989"/>
        <dbReference type="Rhea" id="RHEA-COMP:9863"/>
        <dbReference type="Rhea" id="RHEA-COMP:11604"/>
        <dbReference type="ChEBI" id="CHEBI:15378"/>
        <dbReference type="ChEBI" id="CHEBI:29999"/>
        <dbReference type="ChEBI" id="CHEBI:30616"/>
        <dbReference type="ChEBI" id="CHEBI:83421"/>
        <dbReference type="ChEBI" id="CHEBI:456216"/>
        <dbReference type="EC" id="2.7.11.1"/>
    </reaction>
</comment>
<dbReference type="Pfam" id="PF00069">
    <property type="entry name" value="Pkinase"/>
    <property type="match status" value="1"/>
</dbReference>
<keyword evidence="20" id="KW-0564">Palmitate</keyword>
<comment type="similarity">
    <text evidence="23">Belongs to the protein kinase superfamily. Ser/Thr protein kinase family. CDPK subfamily.</text>
</comment>
<keyword evidence="16 28" id="KW-0067">ATP-binding</keyword>
<evidence type="ECO:0000256" key="1">
    <source>
        <dbReference type="ARBA" id="ARBA00001946"/>
    </source>
</evidence>
<dbReference type="OMA" id="KQWFIMS"/>
<keyword evidence="19" id="KW-0969">Cilium</keyword>
<dbReference type="PROSITE" id="PS50222">
    <property type="entry name" value="EF_HAND_2"/>
    <property type="match status" value="3"/>
</dbReference>
<comment type="subcellular location">
    <subcellularLocation>
        <location evidence="3">Cell membrane</location>
        <topology evidence="3">Lipid-anchor</topology>
        <orientation evidence="3">Cytoplasmic side</orientation>
    </subcellularLocation>
    <subcellularLocation>
        <location evidence="2">Cell projection</location>
        <location evidence="2">Cilium</location>
        <location evidence="2">Flagellum</location>
    </subcellularLocation>
    <subcellularLocation>
        <location evidence="4">Host cell membrane</location>
        <topology evidence="4">Lipid-anchor</topology>
    </subcellularLocation>
    <subcellularLocation>
        <location evidence="26">Parasitophorous vacuole membrane</location>
        <topology evidence="26">Lipid-anchor</topology>
    </subcellularLocation>
</comment>
<dbReference type="GO" id="GO:0005886">
    <property type="term" value="C:plasma membrane"/>
    <property type="evidence" value="ECO:0007669"/>
    <property type="project" value="UniProtKB-SubCell"/>
</dbReference>
<evidence type="ECO:0000256" key="2">
    <source>
        <dbReference type="ARBA" id="ARBA00004230"/>
    </source>
</evidence>
<evidence type="ECO:0000256" key="16">
    <source>
        <dbReference type="ARBA" id="ARBA00022840"/>
    </source>
</evidence>
<feature type="domain" description="EF-hand" evidence="30">
    <location>
        <begin position="472"/>
        <end position="507"/>
    </location>
</feature>
<dbReference type="InterPro" id="IPR050205">
    <property type="entry name" value="CDPK_Ser/Thr_kinases"/>
</dbReference>
<keyword evidence="14 31" id="KW-0418">Kinase</keyword>
<dbReference type="CDD" id="cd05117">
    <property type="entry name" value="STKc_CAMK"/>
    <property type="match status" value="1"/>
</dbReference>
<evidence type="ECO:0000256" key="15">
    <source>
        <dbReference type="ARBA" id="ARBA00022837"/>
    </source>
</evidence>
<evidence type="ECO:0000256" key="9">
    <source>
        <dbReference type="ARBA" id="ARBA00022679"/>
    </source>
</evidence>
<evidence type="ECO:0000256" key="10">
    <source>
        <dbReference type="ARBA" id="ARBA00022707"/>
    </source>
</evidence>
<feature type="domain" description="EF-hand" evidence="30">
    <location>
        <begin position="508"/>
        <end position="543"/>
    </location>
</feature>
<dbReference type="InterPro" id="IPR002048">
    <property type="entry name" value="EF_hand_dom"/>
</dbReference>
<evidence type="ECO:0000256" key="22">
    <source>
        <dbReference type="ARBA" id="ARBA00023288"/>
    </source>
</evidence>
<keyword evidence="15" id="KW-0106">Calcium</keyword>
<dbReference type="SMART" id="SM00220">
    <property type="entry name" value="S_TKc"/>
    <property type="match status" value="1"/>
</dbReference>
<dbReference type="CDD" id="cd00051">
    <property type="entry name" value="EFh"/>
    <property type="match status" value="2"/>
</dbReference>
<feature type="domain" description="Protein kinase" evidence="29">
    <location>
        <begin position="172"/>
        <end position="428"/>
    </location>
</feature>
<evidence type="ECO:0000256" key="26">
    <source>
        <dbReference type="ARBA" id="ARBA00060437"/>
    </source>
</evidence>
<dbReference type="PROSITE" id="PS50011">
    <property type="entry name" value="PROTEIN_KINASE_DOM"/>
    <property type="match status" value="1"/>
</dbReference>
<evidence type="ECO:0000256" key="13">
    <source>
        <dbReference type="ARBA" id="ARBA00022741"/>
    </source>
</evidence>
<evidence type="ECO:0000256" key="21">
    <source>
        <dbReference type="ARBA" id="ARBA00023273"/>
    </source>
</evidence>
<evidence type="ECO:0000256" key="25">
    <source>
        <dbReference type="ARBA" id="ARBA00048679"/>
    </source>
</evidence>
<dbReference type="PROSITE" id="PS00107">
    <property type="entry name" value="PROTEIN_KINASE_ATP"/>
    <property type="match status" value="1"/>
</dbReference>
<dbReference type="FunFam" id="3.30.200.20:FF:000315">
    <property type="entry name" value="Calcium-dependent protein kinase 3"/>
    <property type="match status" value="1"/>
</dbReference>
<dbReference type="SUPFAM" id="SSF47473">
    <property type="entry name" value="EF-hand"/>
    <property type="match status" value="1"/>
</dbReference>
<dbReference type="Gene3D" id="1.10.238.10">
    <property type="entry name" value="EF-hand"/>
    <property type="match status" value="2"/>
</dbReference>
<evidence type="ECO:0000259" key="30">
    <source>
        <dbReference type="PROSITE" id="PS50222"/>
    </source>
</evidence>
<dbReference type="FunFam" id="1.10.238.10:FF:000001">
    <property type="entry name" value="Calmodulin 1"/>
    <property type="match status" value="1"/>
</dbReference>
<keyword evidence="6" id="KW-1003">Cell membrane</keyword>
<keyword evidence="32" id="KW-1185">Reference proteome</keyword>
<dbReference type="FunFam" id="1.10.510.10:FF:000398">
    <property type="entry name" value="Calcium-dependent protein kinase 1"/>
    <property type="match status" value="1"/>
</dbReference>
<dbReference type="Proteomes" id="UP000186817">
    <property type="component" value="Unassembled WGS sequence"/>
</dbReference>
<dbReference type="InterPro" id="IPR017441">
    <property type="entry name" value="Protein_kinase_ATP_BS"/>
</dbReference>
<comment type="caution">
    <text evidence="31">The sequence shown here is derived from an EMBL/GenBank/DDBJ whole genome shotgun (WGS) entry which is preliminary data.</text>
</comment>
<protein>
    <recommendedName>
        <fullName evidence="27">Calcium-dependent protein kinase 1</fullName>
        <ecNumber evidence="5">2.7.11.1</ecNumber>
    </recommendedName>
</protein>
<feature type="non-terminal residue" evidence="31">
    <location>
        <position position="719"/>
    </location>
</feature>
<name>A0A1Q9CE51_SYMMI</name>
<evidence type="ECO:0000256" key="8">
    <source>
        <dbReference type="ARBA" id="ARBA00022527"/>
    </source>
</evidence>
<dbReference type="GO" id="GO:0031514">
    <property type="term" value="C:motile cilium"/>
    <property type="evidence" value="ECO:0007669"/>
    <property type="project" value="UniProtKB-SubCell"/>
</dbReference>
<dbReference type="InterPro" id="IPR011992">
    <property type="entry name" value="EF-hand-dom_pair"/>
</dbReference>
<dbReference type="OrthoDB" id="40902at2759"/>
<evidence type="ECO:0000256" key="17">
    <source>
        <dbReference type="ARBA" id="ARBA00022846"/>
    </source>
</evidence>
<dbReference type="SMART" id="SM00054">
    <property type="entry name" value="EFh"/>
    <property type="match status" value="4"/>
</dbReference>
<evidence type="ECO:0000256" key="3">
    <source>
        <dbReference type="ARBA" id="ARBA00004342"/>
    </source>
</evidence>
<feature type="binding site" evidence="28">
    <location>
        <position position="201"/>
    </location>
    <ligand>
        <name>ATP</name>
        <dbReference type="ChEBI" id="CHEBI:30616"/>
    </ligand>
</feature>
<dbReference type="Gene3D" id="3.30.200.20">
    <property type="entry name" value="Phosphorylase Kinase, domain 1"/>
    <property type="match status" value="1"/>
</dbReference>
<organism evidence="31 32">
    <name type="scientific">Symbiodinium microadriaticum</name>
    <name type="common">Dinoflagellate</name>
    <name type="synonym">Zooxanthella microadriatica</name>
    <dbReference type="NCBI Taxonomy" id="2951"/>
    <lineage>
        <taxon>Eukaryota</taxon>
        <taxon>Sar</taxon>
        <taxon>Alveolata</taxon>
        <taxon>Dinophyceae</taxon>
        <taxon>Suessiales</taxon>
        <taxon>Symbiodiniaceae</taxon>
        <taxon>Symbiodinium</taxon>
    </lineage>
</organism>
<dbReference type="PROSITE" id="PS00108">
    <property type="entry name" value="PROTEIN_KINASE_ST"/>
    <property type="match status" value="1"/>
</dbReference>
<dbReference type="GO" id="GO:0004674">
    <property type="term" value="F:protein serine/threonine kinase activity"/>
    <property type="evidence" value="ECO:0007669"/>
    <property type="project" value="UniProtKB-KW"/>
</dbReference>
<dbReference type="InterPro" id="IPR018247">
    <property type="entry name" value="EF_Hand_1_Ca_BS"/>
</dbReference>
<dbReference type="SUPFAM" id="SSF56112">
    <property type="entry name" value="Protein kinase-like (PK-like)"/>
    <property type="match status" value="1"/>
</dbReference>
<evidence type="ECO:0000256" key="14">
    <source>
        <dbReference type="ARBA" id="ARBA00022777"/>
    </source>
</evidence>
<gene>
    <name evidence="31" type="primary">CPK2</name>
    <name evidence="31" type="ORF">AK812_SmicGene38278</name>
</gene>
<dbReference type="EC" id="2.7.11.1" evidence="5"/>
<keyword evidence="13 28" id="KW-0547">Nucleotide-binding</keyword>
<evidence type="ECO:0000256" key="11">
    <source>
        <dbReference type="ARBA" id="ARBA00022723"/>
    </source>
</evidence>
<keyword evidence="21" id="KW-0966">Cell projection</keyword>
<evidence type="ECO:0000256" key="5">
    <source>
        <dbReference type="ARBA" id="ARBA00012513"/>
    </source>
</evidence>
<keyword evidence="22" id="KW-0449">Lipoprotein</keyword>
<dbReference type="GO" id="GO:0005509">
    <property type="term" value="F:calcium ion binding"/>
    <property type="evidence" value="ECO:0007669"/>
    <property type="project" value="InterPro"/>
</dbReference>
<keyword evidence="11" id="KW-0479">Metal-binding</keyword>
<keyword evidence="17" id="KW-0282">Flagellum</keyword>
<dbReference type="PANTHER" id="PTHR24349">
    <property type="entry name" value="SERINE/THREONINE-PROTEIN KINASE"/>
    <property type="match status" value="1"/>
</dbReference>
<proteinExistence type="inferred from homology"/>
<evidence type="ECO:0000256" key="24">
    <source>
        <dbReference type="ARBA" id="ARBA00047899"/>
    </source>
</evidence>
<dbReference type="AlphaFoldDB" id="A0A1Q9CE51"/>
<keyword evidence="18" id="KW-0472">Membrane</keyword>
<evidence type="ECO:0000256" key="28">
    <source>
        <dbReference type="PROSITE-ProRule" id="PRU10141"/>
    </source>
</evidence>
<dbReference type="PROSITE" id="PS00018">
    <property type="entry name" value="EF_HAND_1"/>
    <property type="match status" value="3"/>
</dbReference>
<evidence type="ECO:0000256" key="23">
    <source>
        <dbReference type="ARBA" id="ARBA00024334"/>
    </source>
</evidence>
<keyword evidence="8" id="KW-0723">Serine/threonine-protein kinase</keyword>
<sequence length="719" mass="80516">MVLRNDRLFFWREWAALVPCEDGGELYISIAMTPSAEVSAASVIMGDVKGSMPKAVQNMVAGNASSYLINFRACCGPGAPRTDVHGWFYKFDNADNSCQSPFGFQRHDSPRFCKGICPFFTMGVCGGKTGEAPGAKQPSKGSAMPKKEIKEGGIGHAQFIIENTGKITDYYQMDKKKLGEGSYGSVTKATNISTKAIRAVKTISKSQMKNLERFKQEIAIMKMMDHPNIIKLFESFEDHRNIYLVMELCSGGELFDRIIESGHFSEVQAAILMQQIIRAIYYMHENHVCHRDLKPENFLFMTKDPIEKNFLKIIDFGLSCKFTPGKPLSTKAGTPYYVAPQVLAGNYDQLSDLWSCGVIMYVLLCGYPPFFGDTDSEVLAKVRLGNFNFNPADWKNVSEDAKTLIRHLLKMNPKDRYTAEQALNHEWIKNKAPKASHVSLQSNFVDNLRGFRSQNKLKKAALHIIAGQLNEDQIKALRDTFMGLDKNGDGLLTPAELKEGLQKAGLKEIPPDLQAIMEDVDADGSGVIDYTEFLAATLDRRQYIQEDVCWSAFRVFDRNGDGKISQDELKMVLSNDQVEDTLGAGMIVELLKEVDGNGDGVIDFQAPFVPMLPGPHWETFPRRYGQCRGGCCEMTYPKVHFCCGGALACDTPDWDAIRRMECYTPDWDATRREESYDVNGQAERDATYVDFHGVAADVVDEYLLALTSQWDTKRDERGA</sequence>
<dbReference type="InterPro" id="IPR000719">
    <property type="entry name" value="Prot_kinase_dom"/>
</dbReference>
<dbReference type="Pfam" id="PF13499">
    <property type="entry name" value="EF-hand_7"/>
    <property type="match status" value="2"/>
</dbReference>
<comment type="catalytic activity">
    <reaction evidence="24">
        <text>L-threonyl-[protein] + ATP = O-phospho-L-threonyl-[protein] + ADP + H(+)</text>
        <dbReference type="Rhea" id="RHEA:46608"/>
        <dbReference type="Rhea" id="RHEA-COMP:11060"/>
        <dbReference type="Rhea" id="RHEA-COMP:11605"/>
        <dbReference type="ChEBI" id="CHEBI:15378"/>
        <dbReference type="ChEBI" id="CHEBI:30013"/>
        <dbReference type="ChEBI" id="CHEBI:30616"/>
        <dbReference type="ChEBI" id="CHEBI:61977"/>
        <dbReference type="ChEBI" id="CHEBI:456216"/>
        <dbReference type="EC" id="2.7.11.1"/>
    </reaction>
</comment>
<evidence type="ECO:0000256" key="27">
    <source>
        <dbReference type="ARBA" id="ARBA00068067"/>
    </source>
</evidence>
<keyword evidence="18" id="KW-1043">Host membrane</keyword>
<evidence type="ECO:0000256" key="20">
    <source>
        <dbReference type="ARBA" id="ARBA00023139"/>
    </source>
</evidence>
<dbReference type="GO" id="GO:0020002">
    <property type="term" value="C:host cell plasma membrane"/>
    <property type="evidence" value="ECO:0007669"/>
    <property type="project" value="UniProtKB-SubCell"/>
</dbReference>
<evidence type="ECO:0000259" key="29">
    <source>
        <dbReference type="PROSITE" id="PS50011"/>
    </source>
</evidence>
<evidence type="ECO:0000256" key="6">
    <source>
        <dbReference type="ARBA" id="ARBA00022475"/>
    </source>
</evidence>
<dbReference type="Gene3D" id="1.10.510.10">
    <property type="entry name" value="Transferase(Phosphotransferase) domain 1"/>
    <property type="match status" value="1"/>
</dbReference>
<comment type="cofactor">
    <cofactor evidence="1">
        <name>Mg(2+)</name>
        <dbReference type="ChEBI" id="CHEBI:18420"/>
    </cofactor>
</comment>
<evidence type="ECO:0000313" key="31">
    <source>
        <dbReference type="EMBL" id="OLP81214.1"/>
    </source>
</evidence>
<dbReference type="EMBL" id="LSRX01001302">
    <property type="protein sequence ID" value="OLP81214.1"/>
    <property type="molecule type" value="Genomic_DNA"/>
</dbReference>
<evidence type="ECO:0000313" key="32">
    <source>
        <dbReference type="Proteomes" id="UP000186817"/>
    </source>
</evidence>
<dbReference type="InterPro" id="IPR008271">
    <property type="entry name" value="Ser/Thr_kinase_AS"/>
</dbReference>
<evidence type="ECO:0000256" key="4">
    <source>
        <dbReference type="ARBA" id="ARBA00004425"/>
    </source>
</evidence>
<dbReference type="InterPro" id="IPR011009">
    <property type="entry name" value="Kinase-like_dom_sf"/>
</dbReference>
<evidence type="ECO:0000256" key="19">
    <source>
        <dbReference type="ARBA" id="ARBA00023069"/>
    </source>
</evidence>
<feature type="domain" description="EF-hand" evidence="30">
    <location>
        <begin position="544"/>
        <end position="579"/>
    </location>
</feature>
<accession>A0A1Q9CE51</accession>
<keyword evidence="7" id="KW-1032">Host cell membrane</keyword>
<evidence type="ECO:0000256" key="18">
    <source>
        <dbReference type="ARBA" id="ARBA00022870"/>
    </source>
</evidence>
<keyword evidence="9" id="KW-0808">Transferase</keyword>
<dbReference type="GO" id="GO:0020005">
    <property type="term" value="C:symbiont-containing vacuole membrane"/>
    <property type="evidence" value="ECO:0007669"/>
    <property type="project" value="UniProtKB-SubCell"/>
</dbReference>
<keyword evidence="12" id="KW-0677">Repeat</keyword>
<dbReference type="GO" id="GO:0005524">
    <property type="term" value="F:ATP binding"/>
    <property type="evidence" value="ECO:0007669"/>
    <property type="project" value="UniProtKB-UniRule"/>
</dbReference>